<evidence type="ECO:0000256" key="3">
    <source>
        <dbReference type="ARBA" id="ARBA00012697"/>
    </source>
</evidence>
<dbReference type="InterPro" id="IPR001048">
    <property type="entry name" value="Asp/Glu/Uridylate_kinase"/>
</dbReference>
<dbReference type="InterPro" id="IPR036393">
    <property type="entry name" value="AceGlu_kinase-like_sf"/>
</dbReference>
<dbReference type="RefSeq" id="WP_308947835.1">
    <property type="nucleotide sequence ID" value="NZ_JARXHW010000001.1"/>
</dbReference>
<keyword evidence="9" id="KW-1185">Reference proteome</keyword>
<comment type="catalytic activity">
    <reaction evidence="6">
        <text>L-glutamate + acetyl-CoA = N-acetyl-L-glutamate + CoA + H(+)</text>
        <dbReference type="Rhea" id="RHEA:24292"/>
        <dbReference type="ChEBI" id="CHEBI:15378"/>
        <dbReference type="ChEBI" id="CHEBI:29985"/>
        <dbReference type="ChEBI" id="CHEBI:44337"/>
        <dbReference type="ChEBI" id="CHEBI:57287"/>
        <dbReference type="ChEBI" id="CHEBI:57288"/>
        <dbReference type="EC" id="2.3.1.1"/>
    </reaction>
</comment>
<dbReference type="PIRSF" id="PIRSF000423">
    <property type="entry name" value="ArgA"/>
    <property type="match status" value="1"/>
</dbReference>
<dbReference type="PROSITE" id="PS51186">
    <property type="entry name" value="GNAT"/>
    <property type="match status" value="1"/>
</dbReference>
<dbReference type="HAMAP" id="MF_01105">
    <property type="entry name" value="N_acetyl_glu_synth"/>
    <property type="match status" value="1"/>
</dbReference>
<evidence type="ECO:0000256" key="4">
    <source>
        <dbReference type="ARBA" id="ARBA00022679"/>
    </source>
</evidence>
<dbReference type="InterPro" id="IPR000182">
    <property type="entry name" value="GNAT_dom"/>
</dbReference>
<comment type="similarity">
    <text evidence="2">Belongs to the acetyltransferase family. ArgA subfamily.</text>
</comment>
<sequence length="435" mass="47650">MNTTDTHENTIKPTDLRGILKYVPMFRDHVFVLALDGSLVAHENFQNVLLDIAVLRSLNIKVVLVHGIGEQLKALASQKHTAISDPHGELKTDTATLELATEAAAIVSLQVIQGLTRNGLRCATCNGVRSKEIGIVKGVDQLNSGAVDKLDVVLFNKLLDADTIPVITPIAFSRDGTPLRINSDLLASELASKLSASKLIYMTTQEGLKIDEKPLTNLPVADLETLLETAAEKIPERLRSKVQHAVKAINAGTPRAHILDGRLFGALLNEIFDKVGIGTMVYSNEYQSIRRAVEADAHSIFNITRNGVRSESLRERSLESIEASIHSYLVYEIDGSLVGCVNLKSYDGGDVIEVGSVYVQPFYQNKGVGRKMVEFACAEAKARGAKRVIAMTTQANQFFSKVCAFTEGDLSDLPDERREDYTKNGRNSKVLYLDL</sequence>
<evidence type="ECO:0000256" key="2">
    <source>
        <dbReference type="ARBA" id="ARBA00009145"/>
    </source>
</evidence>
<comment type="caution">
    <text evidence="8">The sequence shown here is derived from an EMBL/GenBank/DDBJ whole genome shotgun (WGS) entry which is preliminary data.</text>
</comment>
<protein>
    <recommendedName>
        <fullName evidence="3">amino-acid N-acetyltransferase</fullName>
        <ecNumber evidence="3">2.3.1.1</ecNumber>
    </recommendedName>
</protein>
<evidence type="ECO:0000256" key="1">
    <source>
        <dbReference type="ARBA" id="ARBA00004925"/>
    </source>
</evidence>
<evidence type="ECO:0000313" key="9">
    <source>
        <dbReference type="Proteomes" id="UP001225316"/>
    </source>
</evidence>
<dbReference type="InterPro" id="IPR016181">
    <property type="entry name" value="Acyl_CoA_acyltransferase"/>
</dbReference>
<dbReference type="Pfam" id="PF00696">
    <property type="entry name" value="AA_kinase"/>
    <property type="match status" value="1"/>
</dbReference>
<gene>
    <name evidence="8" type="primary">argA</name>
    <name evidence="8" type="ORF">QEH52_00010</name>
</gene>
<evidence type="ECO:0000259" key="7">
    <source>
        <dbReference type="PROSITE" id="PS51186"/>
    </source>
</evidence>
<dbReference type="CDD" id="cd04301">
    <property type="entry name" value="NAT_SF"/>
    <property type="match status" value="1"/>
</dbReference>
<keyword evidence="4 8" id="KW-0808">Transferase</keyword>
<dbReference type="EC" id="2.3.1.1" evidence="3"/>
<evidence type="ECO:0000313" key="8">
    <source>
        <dbReference type="EMBL" id="MDQ8205880.1"/>
    </source>
</evidence>
<dbReference type="Pfam" id="PF00583">
    <property type="entry name" value="Acetyltransf_1"/>
    <property type="match status" value="1"/>
</dbReference>
<dbReference type="Proteomes" id="UP001225316">
    <property type="component" value="Unassembled WGS sequence"/>
</dbReference>
<dbReference type="NCBIfam" id="TIGR01890">
    <property type="entry name" value="N-Ac-Glu-synth"/>
    <property type="match status" value="1"/>
</dbReference>
<dbReference type="EMBL" id="JARXHW010000001">
    <property type="protein sequence ID" value="MDQ8205880.1"/>
    <property type="molecule type" value="Genomic_DNA"/>
</dbReference>
<evidence type="ECO:0000256" key="5">
    <source>
        <dbReference type="ARBA" id="ARBA00023315"/>
    </source>
</evidence>
<name>A0ABU1ARW2_9BACT</name>
<dbReference type="Gene3D" id="3.40.630.30">
    <property type="match status" value="1"/>
</dbReference>
<dbReference type="SUPFAM" id="SSF55729">
    <property type="entry name" value="Acyl-CoA N-acyltransferases (Nat)"/>
    <property type="match status" value="1"/>
</dbReference>
<dbReference type="SUPFAM" id="SSF53633">
    <property type="entry name" value="Carbamate kinase-like"/>
    <property type="match status" value="1"/>
</dbReference>
<reference evidence="8 9" key="1">
    <citation type="submission" date="2023-04" db="EMBL/GenBank/DDBJ databases">
        <title>A novel bacteria isolated from coastal sediment.</title>
        <authorList>
            <person name="Liu X.-J."/>
            <person name="Du Z.-J."/>
        </authorList>
    </citation>
    <scope>NUCLEOTIDE SEQUENCE [LARGE SCALE GENOMIC DNA]</scope>
    <source>
        <strain evidence="8 9">SDUM461003</strain>
    </source>
</reference>
<comment type="pathway">
    <text evidence="1">Amino-acid biosynthesis; L-arginine biosynthesis; N(2)-acetyl-L-ornithine from L-glutamate: step 1/4.</text>
</comment>
<dbReference type="PANTHER" id="PTHR30602">
    <property type="entry name" value="AMINO-ACID ACETYLTRANSFERASE"/>
    <property type="match status" value="1"/>
</dbReference>
<proteinExistence type="inferred from homology"/>
<evidence type="ECO:0000256" key="6">
    <source>
        <dbReference type="ARBA" id="ARBA00048372"/>
    </source>
</evidence>
<organism evidence="8 9">
    <name type="scientific">Thalassobacterium maritimum</name>
    <dbReference type="NCBI Taxonomy" id="3041265"/>
    <lineage>
        <taxon>Bacteria</taxon>
        <taxon>Pseudomonadati</taxon>
        <taxon>Verrucomicrobiota</taxon>
        <taxon>Opitutia</taxon>
        <taxon>Puniceicoccales</taxon>
        <taxon>Coraliomargaritaceae</taxon>
        <taxon>Thalassobacterium</taxon>
    </lineage>
</organism>
<keyword evidence="5 8" id="KW-0012">Acyltransferase</keyword>
<dbReference type="GO" id="GO:0016746">
    <property type="term" value="F:acyltransferase activity"/>
    <property type="evidence" value="ECO:0007669"/>
    <property type="project" value="UniProtKB-KW"/>
</dbReference>
<dbReference type="PANTHER" id="PTHR30602:SF12">
    <property type="entry name" value="AMINO-ACID ACETYLTRANSFERASE NAGS1, CHLOROPLASTIC-RELATED"/>
    <property type="match status" value="1"/>
</dbReference>
<dbReference type="Gene3D" id="3.40.1160.10">
    <property type="entry name" value="Acetylglutamate kinase-like"/>
    <property type="match status" value="1"/>
</dbReference>
<feature type="domain" description="N-acetyltransferase" evidence="7">
    <location>
        <begin position="287"/>
        <end position="435"/>
    </location>
</feature>
<dbReference type="InterPro" id="IPR010167">
    <property type="entry name" value="NH2A_AcTrfase"/>
</dbReference>
<accession>A0ABU1ARW2</accession>